<feature type="transmembrane region" description="Helical" evidence="7">
    <location>
        <begin position="55"/>
        <end position="80"/>
    </location>
</feature>
<feature type="transmembrane region" description="Helical" evidence="7">
    <location>
        <begin position="6"/>
        <end position="24"/>
    </location>
</feature>
<evidence type="ECO:0000313" key="9">
    <source>
        <dbReference type="Proteomes" id="UP001165498"/>
    </source>
</evidence>
<protein>
    <submittedName>
        <fullName evidence="8">GlsB/YeaQ/YmgE family stress response membrane protein</fullName>
    </submittedName>
</protein>
<dbReference type="InterPro" id="IPR007341">
    <property type="entry name" value="Transgly_assoc"/>
</dbReference>
<dbReference type="Proteomes" id="UP001165498">
    <property type="component" value="Unassembled WGS sequence"/>
</dbReference>
<comment type="subcellular location">
    <subcellularLocation>
        <location evidence="1">Cell membrane</location>
        <topology evidence="1">Multi-pass membrane protein</topology>
    </subcellularLocation>
</comment>
<dbReference type="PANTHER" id="PTHR33884">
    <property type="entry name" value="UPF0410 PROTEIN YMGE"/>
    <property type="match status" value="1"/>
</dbReference>
<comment type="similarity">
    <text evidence="2">Belongs to the UPF0410 family.</text>
</comment>
<evidence type="ECO:0000256" key="5">
    <source>
        <dbReference type="ARBA" id="ARBA00022989"/>
    </source>
</evidence>
<proteinExistence type="inferred from homology"/>
<name>A0ABT1QY37_9GAMM</name>
<dbReference type="Gene3D" id="1.10.1760.20">
    <property type="match status" value="1"/>
</dbReference>
<keyword evidence="5 7" id="KW-1133">Transmembrane helix</keyword>
<comment type="caution">
    <text evidence="8">The sequence shown here is derived from an EMBL/GenBank/DDBJ whole genome shotgun (WGS) entry which is preliminary data.</text>
</comment>
<gene>
    <name evidence="8" type="ORF">NM961_20955</name>
</gene>
<accession>A0ABT1QY37</accession>
<keyword evidence="3" id="KW-1003">Cell membrane</keyword>
<evidence type="ECO:0000256" key="2">
    <source>
        <dbReference type="ARBA" id="ARBA00011006"/>
    </source>
</evidence>
<dbReference type="Pfam" id="PF04226">
    <property type="entry name" value="Transgly_assoc"/>
    <property type="match status" value="1"/>
</dbReference>
<keyword evidence="9" id="KW-1185">Reference proteome</keyword>
<keyword evidence="6 7" id="KW-0472">Membrane</keyword>
<evidence type="ECO:0000256" key="3">
    <source>
        <dbReference type="ARBA" id="ARBA00022475"/>
    </source>
</evidence>
<dbReference type="PANTHER" id="PTHR33884:SF3">
    <property type="entry name" value="UPF0410 PROTEIN YMGE"/>
    <property type="match status" value="1"/>
</dbReference>
<dbReference type="RefSeq" id="WP_255916381.1">
    <property type="nucleotide sequence ID" value="NZ_JANFQO010000026.1"/>
</dbReference>
<evidence type="ECO:0000256" key="6">
    <source>
        <dbReference type="ARBA" id="ARBA00023136"/>
    </source>
</evidence>
<feature type="transmembrane region" description="Helical" evidence="7">
    <location>
        <begin position="31"/>
        <end position="49"/>
    </location>
</feature>
<reference evidence="8" key="1">
    <citation type="submission" date="2022-07" db="EMBL/GenBank/DDBJ databases">
        <title>Tahibacter sp., a new gammaproteobacterium isolated from the silt sample collected at pig farm.</title>
        <authorList>
            <person name="Chen H."/>
        </authorList>
    </citation>
    <scope>NUCLEOTIDE SEQUENCE</scope>
    <source>
        <strain evidence="8">P2K</strain>
    </source>
</reference>
<keyword evidence="4 7" id="KW-0812">Transmembrane</keyword>
<evidence type="ECO:0000313" key="8">
    <source>
        <dbReference type="EMBL" id="MCQ4167192.1"/>
    </source>
</evidence>
<evidence type="ECO:0000256" key="7">
    <source>
        <dbReference type="SAM" id="Phobius"/>
    </source>
</evidence>
<evidence type="ECO:0000256" key="1">
    <source>
        <dbReference type="ARBA" id="ARBA00004651"/>
    </source>
</evidence>
<sequence length="83" mass="8420">MDPKALLIWLLVGAVAGWLAGQIVKGHGFGLIGNIVVGIVGAFLAGWLLPGLGLGLSGIVGSIVYAAIGAIILLVIIGFFKRL</sequence>
<organism evidence="8 9">
    <name type="scientific">Tahibacter harae</name>
    <dbReference type="NCBI Taxonomy" id="2963937"/>
    <lineage>
        <taxon>Bacteria</taxon>
        <taxon>Pseudomonadati</taxon>
        <taxon>Pseudomonadota</taxon>
        <taxon>Gammaproteobacteria</taxon>
        <taxon>Lysobacterales</taxon>
        <taxon>Rhodanobacteraceae</taxon>
        <taxon>Tahibacter</taxon>
    </lineage>
</organism>
<dbReference type="EMBL" id="JANFQO010000026">
    <property type="protein sequence ID" value="MCQ4167192.1"/>
    <property type="molecule type" value="Genomic_DNA"/>
</dbReference>
<evidence type="ECO:0000256" key="4">
    <source>
        <dbReference type="ARBA" id="ARBA00022692"/>
    </source>
</evidence>